<dbReference type="EC" id="3.2.1.39" evidence="3"/>
<sequence>MLLLGLFIVAINLGISGAQSVGVCYGMMGNNLPSKSEVVALYKANNINRMRLYDPNHEALNALRGSNIELADPSQATSWVQQNVVNFWPSVRFKYIAVGNEVSPISGNTAWLAQFVLPALVNVFNAVRSAGLQDQIKVSTAIDTTLIGKSFPPSEGAFRGDIRGFIEPIVGHLVWAKTPLLANIYPYFSHRDNPGLGYQNLFDAILDALYSSLEGVWGGSLDVVVSESGWPSAGGFATSDDNARTYLSNLIRHVKKGSPKRPNKPIETYIFAMFNENQKQPELEKHFGVFFPDKRPKYNLNFGGERIWDFSAEHNATLPLVSDIGKL</sequence>
<keyword evidence="5 9" id="KW-0326">Glycosidase</keyword>
<evidence type="ECO:0000313" key="12">
    <source>
        <dbReference type="Proteomes" id="UP000525078"/>
    </source>
</evidence>
<dbReference type="PANTHER" id="PTHR32227">
    <property type="entry name" value="GLUCAN ENDO-1,3-BETA-GLUCOSIDASE BG1-RELATED-RELATED"/>
    <property type="match status" value="1"/>
</dbReference>
<dbReference type="AlphaFoldDB" id="A0A7J6ESR2"/>
<dbReference type="GO" id="GO:0042973">
    <property type="term" value="F:glucan endo-1,3-beta-D-glucosidase activity"/>
    <property type="evidence" value="ECO:0007669"/>
    <property type="project" value="UniProtKB-EC"/>
</dbReference>
<feature type="signal peptide" evidence="10">
    <location>
        <begin position="1"/>
        <end position="18"/>
    </location>
</feature>
<protein>
    <recommendedName>
        <fullName evidence="3">glucan endo-1,3-beta-D-glucosidase</fullName>
        <ecNumber evidence="3">3.2.1.39</ecNumber>
    </recommendedName>
    <alternativeName>
        <fullName evidence="6">(1-&gt;3)-beta-glucan endohydrolase</fullName>
    </alternativeName>
    <alternativeName>
        <fullName evidence="7">Beta-1,3-endoglucanase</fullName>
    </alternativeName>
</protein>
<comment type="catalytic activity">
    <reaction evidence="1">
        <text>Hydrolysis of (1-&gt;3)-beta-D-glucosidic linkages in (1-&gt;3)-beta-D-glucans.</text>
        <dbReference type="EC" id="3.2.1.39"/>
    </reaction>
</comment>
<dbReference type="Pfam" id="PF00332">
    <property type="entry name" value="Glyco_hydro_17"/>
    <property type="match status" value="1"/>
</dbReference>
<evidence type="ECO:0000313" key="11">
    <source>
        <dbReference type="EMBL" id="KAF4361472.1"/>
    </source>
</evidence>
<organism evidence="11 12">
    <name type="scientific">Cannabis sativa</name>
    <name type="common">Hemp</name>
    <name type="synonym">Marijuana</name>
    <dbReference type="NCBI Taxonomy" id="3483"/>
    <lineage>
        <taxon>Eukaryota</taxon>
        <taxon>Viridiplantae</taxon>
        <taxon>Streptophyta</taxon>
        <taxon>Embryophyta</taxon>
        <taxon>Tracheophyta</taxon>
        <taxon>Spermatophyta</taxon>
        <taxon>Magnoliopsida</taxon>
        <taxon>eudicotyledons</taxon>
        <taxon>Gunneridae</taxon>
        <taxon>Pentapetalae</taxon>
        <taxon>rosids</taxon>
        <taxon>fabids</taxon>
        <taxon>Rosales</taxon>
        <taxon>Cannabaceae</taxon>
        <taxon>Cannabis</taxon>
    </lineage>
</organism>
<name>A0A7J6ESR2_CANSA</name>
<evidence type="ECO:0000256" key="2">
    <source>
        <dbReference type="ARBA" id="ARBA00008773"/>
    </source>
</evidence>
<evidence type="ECO:0000256" key="7">
    <source>
        <dbReference type="ARBA" id="ARBA00033417"/>
    </source>
</evidence>
<accession>A0A7J6ESR2</accession>
<evidence type="ECO:0000256" key="10">
    <source>
        <dbReference type="SAM" id="SignalP"/>
    </source>
</evidence>
<dbReference type="InterPro" id="IPR017853">
    <property type="entry name" value="GH"/>
</dbReference>
<gene>
    <name evidence="11" type="ORF">F8388_012932</name>
</gene>
<dbReference type="Gene3D" id="3.20.20.80">
    <property type="entry name" value="Glycosidases"/>
    <property type="match status" value="2"/>
</dbReference>
<dbReference type="InterPro" id="IPR044965">
    <property type="entry name" value="Glyco_hydro_17_plant"/>
</dbReference>
<evidence type="ECO:0000256" key="8">
    <source>
        <dbReference type="RuleBase" id="RU004335"/>
    </source>
</evidence>
<feature type="chain" id="PRO_5029576435" description="glucan endo-1,3-beta-D-glucosidase" evidence="10">
    <location>
        <begin position="19"/>
        <end position="327"/>
    </location>
</feature>
<dbReference type="GO" id="GO:0005975">
    <property type="term" value="P:carbohydrate metabolic process"/>
    <property type="evidence" value="ECO:0007669"/>
    <property type="project" value="InterPro"/>
</dbReference>
<evidence type="ECO:0000256" key="3">
    <source>
        <dbReference type="ARBA" id="ARBA00012780"/>
    </source>
</evidence>
<dbReference type="PROSITE" id="PS00587">
    <property type="entry name" value="GLYCOSYL_HYDROL_F17"/>
    <property type="match status" value="1"/>
</dbReference>
<dbReference type="SUPFAM" id="SSF51445">
    <property type="entry name" value="(Trans)glycosidases"/>
    <property type="match status" value="1"/>
</dbReference>
<keyword evidence="4 9" id="KW-0378">Hydrolase</keyword>
<comment type="similarity">
    <text evidence="2 8">Belongs to the glycosyl hydrolase 17 family.</text>
</comment>
<dbReference type="Proteomes" id="UP000525078">
    <property type="component" value="Unassembled WGS sequence"/>
</dbReference>
<evidence type="ECO:0000256" key="5">
    <source>
        <dbReference type="ARBA" id="ARBA00023295"/>
    </source>
</evidence>
<proteinExistence type="inferred from homology"/>
<comment type="caution">
    <text evidence="11">The sequence shown here is derived from an EMBL/GenBank/DDBJ whole genome shotgun (WGS) entry which is preliminary data.</text>
</comment>
<dbReference type="InterPro" id="IPR000490">
    <property type="entry name" value="Glyco_hydro_17"/>
</dbReference>
<evidence type="ECO:0000256" key="6">
    <source>
        <dbReference type="ARBA" id="ARBA00033335"/>
    </source>
</evidence>
<evidence type="ECO:0000256" key="9">
    <source>
        <dbReference type="RuleBase" id="RU004336"/>
    </source>
</evidence>
<reference evidence="11 12" key="1">
    <citation type="journal article" date="2020" name="bioRxiv">
        <title>Sequence and annotation of 42 cannabis genomes reveals extensive copy number variation in cannabinoid synthesis and pathogen resistance genes.</title>
        <authorList>
            <person name="Mckernan K.J."/>
            <person name="Helbert Y."/>
            <person name="Kane L.T."/>
            <person name="Ebling H."/>
            <person name="Zhang L."/>
            <person name="Liu B."/>
            <person name="Eaton Z."/>
            <person name="Mclaughlin S."/>
            <person name="Kingan S."/>
            <person name="Baybayan P."/>
            <person name="Concepcion G."/>
            <person name="Jordan M."/>
            <person name="Riva A."/>
            <person name="Barbazuk W."/>
            <person name="Harkins T."/>
        </authorList>
    </citation>
    <scope>NUCLEOTIDE SEQUENCE [LARGE SCALE GENOMIC DNA]</scope>
    <source>
        <strain evidence="12">cv. Jamaican Lion 4</strain>
        <tissue evidence="11">Leaf</tissue>
    </source>
</reference>
<keyword evidence="10" id="KW-0732">Signal</keyword>
<evidence type="ECO:0000256" key="1">
    <source>
        <dbReference type="ARBA" id="ARBA00000382"/>
    </source>
</evidence>
<dbReference type="EMBL" id="JAATIP010000192">
    <property type="protein sequence ID" value="KAF4361472.1"/>
    <property type="molecule type" value="Genomic_DNA"/>
</dbReference>
<evidence type="ECO:0000256" key="4">
    <source>
        <dbReference type="ARBA" id="ARBA00022801"/>
    </source>
</evidence>